<proteinExistence type="predicted"/>
<evidence type="ECO:0000313" key="2">
    <source>
        <dbReference type="Proteomes" id="UP000339249"/>
    </source>
</evidence>
<gene>
    <name evidence="1" type="ORF">NCTC9185_00088</name>
</gene>
<dbReference type="EMBL" id="CABDVU010000001">
    <property type="protein sequence ID" value="VTN08214.1"/>
    <property type="molecule type" value="Genomic_DNA"/>
</dbReference>
<accession>A0A4V6J134</accession>
<dbReference type="Proteomes" id="UP000339249">
    <property type="component" value="Unassembled WGS sequence"/>
</dbReference>
<evidence type="ECO:0000313" key="1">
    <source>
        <dbReference type="EMBL" id="VTN08214.1"/>
    </source>
</evidence>
<reference evidence="1 2" key="1">
    <citation type="submission" date="2019-04" db="EMBL/GenBank/DDBJ databases">
        <authorList>
            <consortium name="Pathogen Informatics"/>
        </authorList>
    </citation>
    <scope>NUCLEOTIDE SEQUENCE [LARGE SCALE GENOMIC DNA]</scope>
    <source>
        <strain evidence="1 2">NCTC9185</strain>
    </source>
</reference>
<protein>
    <submittedName>
        <fullName evidence="1">Uncharacterized protein</fullName>
    </submittedName>
</protein>
<dbReference type="AlphaFoldDB" id="A0A4V6J134"/>
<organism evidence="1 2">
    <name type="scientific">Raoultella terrigena</name>
    <name type="common">Klebsiella terrigena</name>
    <dbReference type="NCBI Taxonomy" id="577"/>
    <lineage>
        <taxon>Bacteria</taxon>
        <taxon>Pseudomonadati</taxon>
        <taxon>Pseudomonadota</taxon>
        <taxon>Gammaproteobacteria</taxon>
        <taxon>Enterobacterales</taxon>
        <taxon>Enterobacteriaceae</taxon>
        <taxon>Klebsiella/Raoultella group</taxon>
        <taxon>Raoultella</taxon>
    </lineage>
</organism>
<sequence length="34" mass="4000">MTNYYTINYESELLDEVKVNRHGLTDTSESFKMA</sequence>
<name>A0A4V6J134_RAOTE</name>